<evidence type="ECO:0000256" key="1">
    <source>
        <dbReference type="ARBA" id="ARBA00022722"/>
    </source>
</evidence>
<dbReference type="Proteomes" id="UP001500454">
    <property type="component" value="Unassembled WGS sequence"/>
</dbReference>
<evidence type="ECO:0000256" key="3">
    <source>
        <dbReference type="ARBA" id="ARBA00022759"/>
    </source>
</evidence>
<evidence type="ECO:0000256" key="5">
    <source>
        <dbReference type="ARBA" id="ARBA00023157"/>
    </source>
</evidence>
<keyword evidence="5" id="KW-1015">Disulfide bond</keyword>
<dbReference type="RefSeq" id="WP_345225405.1">
    <property type="nucleotide sequence ID" value="NZ_BAABHA010000010.1"/>
</dbReference>
<keyword evidence="8" id="KW-1185">Reference proteome</keyword>
<sequence length="261" mass="29920">MPVFIRPALLLLLLFPHLVFAWGAEGHRTVGLIAERHLSRKAARQVKELLGSETLASVSTWADEVRSTPEYKSTAPWHFVNLPLGLEFPAFNEQLKAKTEPNAYQALNDNIRILTDKKQPRDQRIVALKFVVHIVGDIHQPMHISRAEDKGGNDIQLQFQGKGTNLHRLWDSGLIQVQNLSYQQMAANYDHPEKRTAKIWRRDPMEQWLFQSYQLSTKLYAEAPTGTTLEEQYYTSHIEDVRQCLSRAGIRLAEVLNKSLD</sequence>
<evidence type="ECO:0000313" key="7">
    <source>
        <dbReference type="EMBL" id="GAA4385602.1"/>
    </source>
</evidence>
<dbReference type="PANTHER" id="PTHR33146:SF26">
    <property type="entry name" value="ENDONUCLEASE 4"/>
    <property type="match status" value="1"/>
</dbReference>
<keyword evidence="1" id="KW-0540">Nuclease</keyword>
<comment type="caution">
    <text evidence="7">The sequence shown here is derived from an EMBL/GenBank/DDBJ whole genome shotgun (WGS) entry which is preliminary data.</text>
</comment>
<dbReference type="EMBL" id="BAABHA010000010">
    <property type="protein sequence ID" value="GAA4385602.1"/>
    <property type="molecule type" value="Genomic_DNA"/>
</dbReference>
<evidence type="ECO:0000256" key="6">
    <source>
        <dbReference type="ARBA" id="ARBA00023180"/>
    </source>
</evidence>
<dbReference type="InterPro" id="IPR008947">
    <property type="entry name" value="PLipase_C/P1_nuclease_dom_sf"/>
</dbReference>
<dbReference type="CDD" id="cd11010">
    <property type="entry name" value="S1-P1_nuclease"/>
    <property type="match status" value="1"/>
</dbReference>
<dbReference type="InterPro" id="IPR003154">
    <property type="entry name" value="S1/P1nuclease"/>
</dbReference>
<evidence type="ECO:0000313" key="8">
    <source>
        <dbReference type="Proteomes" id="UP001500454"/>
    </source>
</evidence>
<reference evidence="8" key="1">
    <citation type="journal article" date="2019" name="Int. J. Syst. Evol. Microbiol.">
        <title>The Global Catalogue of Microorganisms (GCM) 10K type strain sequencing project: providing services to taxonomists for standard genome sequencing and annotation.</title>
        <authorList>
            <consortium name="The Broad Institute Genomics Platform"/>
            <consortium name="The Broad Institute Genome Sequencing Center for Infectious Disease"/>
            <person name="Wu L."/>
            <person name="Ma J."/>
        </authorList>
    </citation>
    <scope>NUCLEOTIDE SEQUENCE [LARGE SCALE GENOMIC DNA]</scope>
    <source>
        <strain evidence="8">JCM 17924</strain>
    </source>
</reference>
<evidence type="ECO:0000256" key="4">
    <source>
        <dbReference type="ARBA" id="ARBA00022801"/>
    </source>
</evidence>
<name>A0ABP8J5T6_9BACT</name>
<dbReference type="SUPFAM" id="SSF48537">
    <property type="entry name" value="Phospholipase C/P1 nuclease"/>
    <property type="match status" value="1"/>
</dbReference>
<dbReference type="PANTHER" id="PTHR33146">
    <property type="entry name" value="ENDONUCLEASE 4"/>
    <property type="match status" value="1"/>
</dbReference>
<dbReference type="Gene3D" id="1.10.575.10">
    <property type="entry name" value="P1 Nuclease"/>
    <property type="match status" value="1"/>
</dbReference>
<accession>A0ABP8J5T6</accession>
<keyword evidence="6" id="KW-0325">Glycoprotein</keyword>
<keyword evidence="3" id="KW-0255">Endonuclease</keyword>
<keyword evidence="2" id="KW-0479">Metal-binding</keyword>
<gene>
    <name evidence="7" type="ORF">GCM10023186_29130</name>
</gene>
<dbReference type="Pfam" id="PF02265">
    <property type="entry name" value="S1-P1_nuclease"/>
    <property type="match status" value="1"/>
</dbReference>
<keyword evidence="4" id="KW-0378">Hydrolase</keyword>
<organism evidence="7 8">
    <name type="scientific">Hymenobacter koreensis</name>
    <dbReference type="NCBI Taxonomy" id="1084523"/>
    <lineage>
        <taxon>Bacteria</taxon>
        <taxon>Pseudomonadati</taxon>
        <taxon>Bacteroidota</taxon>
        <taxon>Cytophagia</taxon>
        <taxon>Cytophagales</taxon>
        <taxon>Hymenobacteraceae</taxon>
        <taxon>Hymenobacter</taxon>
    </lineage>
</organism>
<evidence type="ECO:0000256" key="2">
    <source>
        <dbReference type="ARBA" id="ARBA00022723"/>
    </source>
</evidence>
<proteinExistence type="predicted"/>
<protein>
    <submittedName>
        <fullName evidence="7">S1/P1 nuclease</fullName>
    </submittedName>
</protein>